<keyword evidence="5" id="KW-1185">Reference proteome</keyword>
<proteinExistence type="predicted"/>
<dbReference type="Pfam" id="PF11845">
    <property type="entry name" value="Tll0287-like"/>
    <property type="match status" value="1"/>
</dbReference>
<dbReference type="InterPro" id="IPR021796">
    <property type="entry name" value="Tll0287-like_dom"/>
</dbReference>
<protein>
    <submittedName>
        <fullName evidence="4">DUF3365 domain-containing protein</fullName>
    </submittedName>
</protein>
<feature type="signal peptide" evidence="2">
    <location>
        <begin position="1"/>
        <end position="20"/>
    </location>
</feature>
<keyword evidence="2" id="KW-0732">Signal</keyword>
<organism evidence="4 5">
    <name type="scientific">Parathalassolituus penaei</name>
    <dbReference type="NCBI Taxonomy" id="2997323"/>
    <lineage>
        <taxon>Bacteria</taxon>
        <taxon>Pseudomonadati</taxon>
        <taxon>Pseudomonadota</taxon>
        <taxon>Gammaproteobacteria</taxon>
        <taxon>Oceanospirillales</taxon>
        <taxon>Oceanospirillaceae</taxon>
        <taxon>Parathalassolituus</taxon>
    </lineage>
</organism>
<gene>
    <name evidence="4" type="ORF">OUO13_18840</name>
</gene>
<dbReference type="AlphaFoldDB" id="A0A9X3EIB4"/>
<dbReference type="EMBL" id="JAPNOA010000059">
    <property type="protein sequence ID" value="MCY0967240.1"/>
    <property type="molecule type" value="Genomic_DNA"/>
</dbReference>
<dbReference type="RefSeq" id="WP_283175442.1">
    <property type="nucleotide sequence ID" value="NZ_JAPNOA010000059.1"/>
</dbReference>
<reference evidence="4" key="1">
    <citation type="submission" date="2022-11" db="EMBL/GenBank/DDBJ databases">
        <title>Parathalassolutuus dongxingensis gen. nov., sp. nov., a novel member of family Oceanospirillaceae isolated from a coastal shrimp pond in Guangxi, China.</title>
        <authorList>
            <person name="Chen H."/>
        </authorList>
    </citation>
    <scope>NUCLEOTIDE SEQUENCE</scope>
    <source>
        <strain evidence="4">G-43</strain>
    </source>
</reference>
<evidence type="ECO:0000313" key="4">
    <source>
        <dbReference type="EMBL" id="MCY0967240.1"/>
    </source>
</evidence>
<feature type="region of interest" description="Disordered" evidence="1">
    <location>
        <begin position="73"/>
        <end position="95"/>
    </location>
</feature>
<feature type="compositionally biased region" description="Polar residues" evidence="1">
    <location>
        <begin position="73"/>
        <end position="82"/>
    </location>
</feature>
<evidence type="ECO:0000313" key="5">
    <source>
        <dbReference type="Proteomes" id="UP001150830"/>
    </source>
</evidence>
<dbReference type="Proteomes" id="UP001150830">
    <property type="component" value="Unassembled WGS sequence"/>
</dbReference>
<evidence type="ECO:0000256" key="2">
    <source>
        <dbReference type="SAM" id="SignalP"/>
    </source>
</evidence>
<evidence type="ECO:0000256" key="1">
    <source>
        <dbReference type="SAM" id="MobiDB-lite"/>
    </source>
</evidence>
<comment type="caution">
    <text evidence="4">The sequence shown here is derived from an EMBL/GenBank/DDBJ whole genome shotgun (WGS) entry which is preliminary data.</text>
</comment>
<feature type="chain" id="PRO_5040931211" evidence="2">
    <location>
        <begin position="21"/>
        <end position="185"/>
    </location>
</feature>
<sequence>MKKALLTLSLALTLAPIVKAEAPVEQLAEEARVQVQQFGGALKAAVKQGMEQGGPVAAINTCHLQAPAIAEQHSQSEWQVGRTSAKLRNPDNQPDKWEQSVLESFAKRMASGESLATMEAFSVENGEFRYMKAIATEGLCLGCHGDKLAEPVANRLAELYPADKAVGYQEGQLRGAFTLVKTLKE</sequence>
<evidence type="ECO:0000259" key="3">
    <source>
        <dbReference type="Pfam" id="PF11845"/>
    </source>
</evidence>
<name>A0A9X3EIB4_9GAMM</name>
<feature type="domain" description="Tll0287-like" evidence="3">
    <location>
        <begin position="25"/>
        <end position="178"/>
    </location>
</feature>
<accession>A0A9X3EIB4</accession>